<reference evidence="1 2" key="1">
    <citation type="journal article" date="2015" name="Proc. Natl. Acad. Sci. U.S.A.">
        <title>The resurrection genome of Boea hygrometrica: A blueprint for survival of dehydration.</title>
        <authorList>
            <person name="Xiao L."/>
            <person name="Yang G."/>
            <person name="Zhang L."/>
            <person name="Yang X."/>
            <person name="Zhao S."/>
            <person name="Ji Z."/>
            <person name="Zhou Q."/>
            <person name="Hu M."/>
            <person name="Wang Y."/>
            <person name="Chen M."/>
            <person name="Xu Y."/>
            <person name="Jin H."/>
            <person name="Xiao X."/>
            <person name="Hu G."/>
            <person name="Bao F."/>
            <person name="Hu Y."/>
            <person name="Wan P."/>
            <person name="Li L."/>
            <person name="Deng X."/>
            <person name="Kuang T."/>
            <person name="Xiang C."/>
            <person name="Zhu J.K."/>
            <person name="Oliver M.J."/>
            <person name="He Y."/>
        </authorList>
    </citation>
    <scope>NUCLEOTIDE SEQUENCE [LARGE SCALE GENOMIC DNA]</scope>
    <source>
        <strain evidence="2">cv. XS01</strain>
    </source>
</reference>
<name>A0A2Z7C5V8_9LAMI</name>
<evidence type="ECO:0000313" key="2">
    <source>
        <dbReference type="Proteomes" id="UP000250235"/>
    </source>
</evidence>
<dbReference type="EMBL" id="KV000886">
    <property type="protein sequence ID" value="KZV39800.1"/>
    <property type="molecule type" value="Genomic_DNA"/>
</dbReference>
<dbReference type="Proteomes" id="UP000250235">
    <property type="component" value="Unassembled WGS sequence"/>
</dbReference>
<organism evidence="1 2">
    <name type="scientific">Dorcoceras hygrometricum</name>
    <dbReference type="NCBI Taxonomy" id="472368"/>
    <lineage>
        <taxon>Eukaryota</taxon>
        <taxon>Viridiplantae</taxon>
        <taxon>Streptophyta</taxon>
        <taxon>Embryophyta</taxon>
        <taxon>Tracheophyta</taxon>
        <taxon>Spermatophyta</taxon>
        <taxon>Magnoliopsida</taxon>
        <taxon>eudicotyledons</taxon>
        <taxon>Gunneridae</taxon>
        <taxon>Pentapetalae</taxon>
        <taxon>asterids</taxon>
        <taxon>lamiids</taxon>
        <taxon>Lamiales</taxon>
        <taxon>Gesneriaceae</taxon>
        <taxon>Didymocarpoideae</taxon>
        <taxon>Trichosporeae</taxon>
        <taxon>Loxocarpinae</taxon>
        <taxon>Dorcoceras</taxon>
    </lineage>
</organism>
<keyword evidence="2" id="KW-1185">Reference proteome</keyword>
<protein>
    <submittedName>
        <fullName evidence="1">Uncharacterized protein</fullName>
    </submittedName>
</protein>
<gene>
    <name evidence="1" type="ORF">F511_19085</name>
</gene>
<evidence type="ECO:0000313" key="1">
    <source>
        <dbReference type="EMBL" id="KZV39800.1"/>
    </source>
</evidence>
<sequence length="56" mass="6308">MILDYGLVDESIAGSTRDRGALMGENPFWPRHSTLILILYVSEKGIQKKFQASLKI</sequence>
<proteinExistence type="predicted"/>
<accession>A0A2Z7C5V8</accession>
<dbReference type="AlphaFoldDB" id="A0A2Z7C5V8"/>